<sequence length="66" mass="8126">MDEIWDFFRFYYIPCCYGRSIFLVVTPVGLIMRFLGKDLLRIKKSKFVSTYWISREKQNNTMKRQF</sequence>
<dbReference type="AlphaFoldDB" id="A0A382RR60"/>
<dbReference type="EMBL" id="UINC01123585">
    <property type="protein sequence ID" value="SVD00146.1"/>
    <property type="molecule type" value="Genomic_DNA"/>
</dbReference>
<organism evidence="2">
    <name type="scientific">marine metagenome</name>
    <dbReference type="NCBI Taxonomy" id="408172"/>
    <lineage>
        <taxon>unclassified sequences</taxon>
        <taxon>metagenomes</taxon>
        <taxon>ecological metagenomes</taxon>
    </lineage>
</organism>
<keyword evidence="1" id="KW-1133">Transmembrane helix</keyword>
<gene>
    <name evidence="2" type="ORF">METZ01_LOCUS353000</name>
</gene>
<protein>
    <submittedName>
        <fullName evidence="2">Uncharacterized protein</fullName>
    </submittedName>
</protein>
<name>A0A382RR60_9ZZZZ</name>
<keyword evidence="1" id="KW-0472">Membrane</keyword>
<evidence type="ECO:0000313" key="2">
    <source>
        <dbReference type="EMBL" id="SVD00146.1"/>
    </source>
</evidence>
<feature type="transmembrane region" description="Helical" evidence="1">
    <location>
        <begin position="20"/>
        <end position="36"/>
    </location>
</feature>
<proteinExistence type="predicted"/>
<reference evidence="2" key="1">
    <citation type="submission" date="2018-05" db="EMBL/GenBank/DDBJ databases">
        <authorList>
            <person name="Lanie J.A."/>
            <person name="Ng W.-L."/>
            <person name="Kazmierczak K.M."/>
            <person name="Andrzejewski T.M."/>
            <person name="Davidsen T.M."/>
            <person name="Wayne K.J."/>
            <person name="Tettelin H."/>
            <person name="Glass J.I."/>
            <person name="Rusch D."/>
            <person name="Podicherti R."/>
            <person name="Tsui H.-C.T."/>
            <person name="Winkler M.E."/>
        </authorList>
    </citation>
    <scope>NUCLEOTIDE SEQUENCE</scope>
</reference>
<keyword evidence="1" id="KW-0812">Transmembrane</keyword>
<evidence type="ECO:0000256" key="1">
    <source>
        <dbReference type="SAM" id="Phobius"/>
    </source>
</evidence>
<accession>A0A382RR60</accession>